<reference evidence="9 10" key="1">
    <citation type="submission" date="2016-02" db="EMBL/GenBank/DDBJ databases">
        <title>Complete genome sequence and transcriptome regulation of the pentose utilising yeast Sugiyamaella lignohabitans.</title>
        <authorList>
            <person name="Bellasio M."/>
            <person name="Peymann A."/>
            <person name="Valli M."/>
            <person name="Sipitzky M."/>
            <person name="Graf A."/>
            <person name="Sauer M."/>
            <person name="Marx H."/>
            <person name="Mattanovich D."/>
        </authorList>
    </citation>
    <scope>NUCLEOTIDE SEQUENCE [LARGE SCALE GENOMIC DNA]</scope>
    <source>
        <strain evidence="9 10">CBS 10342</strain>
    </source>
</reference>
<feature type="compositionally biased region" description="Polar residues" evidence="6">
    <location>
        <begin position="1"/>
        <end position="10"/>
    </location>
</feature>
<dbReference type="OrthoDB" id="5590282at2759"/>
<dbReference type="Pfam" id="PF00134">
    <property type="entry name" value="Cyclin_N"/>
    <property type="match status" value="1"/>
</dbReference>
<keyword evidence="10" id="KW-1185">Reference proteome</keyword>
<dbReference type="GO" id="GO:0016538">
    <property type="term" value="F:cyclin-dependent protein serine/threonine kinase regulator activity"/>
    <property type="evidence" value="ECO:0007669"/>
    <property type="project" value="UniProtKB-ARBA"/>
</dbReference>
<protein>
    <submittedName>
        <fullName evidence="9">B-type cyclin CLB3</fullName>
    </submittedName>
</protein>
<evidence type="ECO:0000256" key="3">
    <source>
        <dbReference type="ARBA" id="ARBA00023127"/>
    </source>
</evidence>
<feature type="domain" description="Cyclin-like" evidence="7">
    <location>
        <begin position="78"/>
        <end position="164"/>
    </location>
</feature>
<evidence type="ECO:0000259" key="7">
    <source>
        <dbReference type="SMART" id="SM00385"/>
    </source>
</evidence>
<sequence>MKSASHSPQTGPYRRRPRKVNDHALDMMAKEMSQQVHSEYGQDIIAHMDKMQRLTAADAGLMDLQPEIEWHMRPFLLDFLIDTHVALRLQPQTLFLAINLIDRYCSMRVVYRKHYQLVGCTALWIAAKYEDKKSRIPTINDLTNMCCKAYEGDMFVQMEGHVLNTLNWTIGHPTVQSYLDVLVASESTSPTVRHVAQYLCEISLYHRAFISLTPSAIASAAFNLAKHLLTANDHAPFPVYLSSEENQTMSLLYQHMNSPSKSLHRKYSSSTLSQATHLVSSFLARQQRASLRMPPTPPPSSLLTNLTPPSLSSSVSSATNSPGESPIYATTARIIPQHSKTMHIKIPAPFKSEGYLTPPCTPDDINGPLNNRSNSIASVASAASYHHNSAFTSVPMEYTQSMET</sequence>
<dbReference type="Gene3D" id="1.10.472.10">
    <property type="entry name" value="Cyclin-like"/>
    <property type="match status" value="2"/>
</dbReference>
<name>A0A167EZF5_9ASCO</name>
<dbReference type="GO" id="GO:0051301">
    <property type="term" value="P:cell division"/>
    <property type="evidence" value="ECO:0007669"/>
    <property type="project" value="UniProtKB-KW"/>
</dbReference>
<dbReference type="PROSITE" id="PS00292">
    <property type="entry name" value="CYCLINS"/>
    <property type="match status" value="1"/>
</dbReference>
<dbReference type="InterPro" id="IPR048258">
    <property type="entry name" value="Cyclins_cyclin-box"/>
</dbReference>
<dbReference type="Proteomes" id="UP000189580">
    <property type="component" value="Chromosome b"/>
</dbReference>
<evidence type="ECO:0000259" key="8">
    <source>
        <dbReference type="SMART" id="SM01332"/>
    </source>
</evidence>
<organism evidence="9 10">
    <name type="scientific">Sugiyamaella lignohabitans</name>
    <dbReference type="NCBI Taxonomy" id="796027"/>
    <lineage>
        <taxon>Eukaryota</taxon>
        <taxon>Fungi</taxon>
        <taxon>Dikarya</taxon>
        <taxon>Ascomycota</taxon>
        <taxon>Saccharomycotina</taxon>
        <taxon>Dipodascomycetes</taxon>
        <taxon>Dipodascales</taxon>
        <taxon>Trichomonascaceae</taxon>
        <taxon>Sugiyamaella</taxon>
    </lineage>
</organism>
<evidence type="ECO:0000256" key="6">
    <source>
        <dbReference type="SAM" id="MobiDB-lite"/>
    </source>
</evidence>
<feature type="compositionally biased region" description="Low complexity" evidence="6">
    <location>
        <begin position="301"/>
        <end position="322"/>
    </location>
</feature>
<dbReference type="InterPro" id="IPR039361">
    <property type="entry name" value="Cyclin"/>
</dbReference>
<dbReference type="GO" id="GO:0051726">
    <property type="term" value="P:regulation of cell cycle"/>
    <property type="evidence" value="ECO:0007669"/>
    <property type="project" value="UniProtKB-ARBA"/>
</dbReference>
<dbReference type="EMBL" id="CP014503">
    <property type="protein sequence ID" value="ANB14638.1"/>
    <property type="molecule type" value="Genomic_DNA"/>
</dbReference>
<dbReference type="PANTHER" id="PTHR10177">
    <property type="entry name" value="CYCLINS"/>
    <property type="match status" value="1"/>
</dbReference>
<evidence type="ECO:0000256" key="2">
    <source>
        <dbReference type="ARBA" id="ARBA00022618"/>
    </source>
</evidence>
<dbReference type="InterPro" id="IPR004367">
    <property type="entry name" value="Cyclin_C-dom"/>
</dbReference>
<evidence type="ECO:0000256" key="5">
    <source>
        <dbReference type="RuleBase" id="RU000383"/>
    </source>
</evidence>
<dbReference type="RefSeq" id="XP_018737115.1">
    <property type="nucleotide sequence ID" value="XM_018879175.1"/>
</dbReference>
<evidence type="ECO:0000256" key="4">
    <source>
        <dbReference type="ARBA" id="ARBA00023306"/>
    </source>
</evidence>
<keyword evidence="3 5" id="KW-0195">Cyclin</keyword>
<dbReference type="GeneID" id="30034133"/>
<dbReference type="InterPro" id="IPR006671">
    <property type="entry name" value="Cyclin_N"/>
</dbReference>
<dbReference type="SUPFAM" id="SSF47954">
    <property type="entry name" value="Cyclin-like"/>
    <property type="match status" value="2"/>
</dbReference>
<dbReference type="CDD" id="cd20559">
    <property type="entry name" value="CYCLIN_ScCLN_like"/>
    <property type="match status" value="1"/>
</dbReference>
<dbReference type="SMART" id="SM01332">
    <property type="entry name" value="Cyclin_C"/>
    <property type="match status" value="1"/>
</dbReference>
<gene>
    <name evidence="9" type="primary">CLB3</name>
    <name evidence="9" type="ORF">AWJ20_2243</name>
</gene>
<dbReference type="Pfam" id="PF02984">
    <property type="entry name" value="Cyclin_C"/>
    <property type="match status" value="1"/>
</dbReference>
<evidence type="ECO:0000256" key="1">
    <source>
        <dbReference type="ARBA" id="ARBA00008742"/>
    </source>
</evidence>
<evidence type="ECO:0000313" key="9">
    <source>
        <dbReference type="EMBL" id="ANB14638.1"/>
    </source>
</evidence>
<comment type="similarity">
    <text evidence="1 5">Belongs to the cyclin family.</text>
</comment>
<dbReference type="AlphaFoldDB" id="A0A167EZF5"/>
<dbReference type="SMART" id="SM00385">
    <property type="entry name" value="CYCLIN"/>
    <property type="match status" value="2"/>
</dbReference>
<dbReference type="GO" id="GO:0044843">
    <property type="term" value="P:cell cycle G1/S phase transition"/>
    <property type="evidence" value="ECO:0007669"/>
    <property type="project" value="UniProtKB-ARBA"/>
</dbReference>
<evidence type="ECO:0000313" key="10">
    <source>
        <dbReference type="Proteomes" id="UP000189580"/>
    </source>
</evidence>
<proteinExistence type="inferred from homology"/>
<feature type="domain" description="Cyclin C-terminal" evidence="8">
    <location>
        <begin position="173"/>
        <end position="281"/>
    </location>
</feature>
<dbReference type="KEGG" id="slb:AWJ20_2243"/>
<keyword evidence="4" id="KW-0131">Cell cycle</keyword>
<keyword evidence="2" id="KW-0132">Cell division</keyword>
<dbReference type="InterPro" id="IPR036915">
    <property type="entry name" value="Cyclin-like_sf"/>
</dbReference>
<accession>A0A167EZF5</accession>
<dbReference type="FunFam" id="1.10.472.10:FF:000010">
    <property type="entry name" value="G1/S-specific cyclin Cln1"/>
    <property type="match status" value="1"/>
</dbReference>
<feature type="domain" description="Cyclin-like" evidence="7">
    <location>
        <begin position="177"/>
        <end position="258"/>
    </location>
</feature>
<feature type="region of interest" description="Disordered" evidence="6">
    <location>
        <begin position="287"/>
        <end position="325"/>
    </location>
</feature>
<feature type="region of interest" description="Disordered" evidence="6">
    <location>
        <begin position="1"/>
        <end position="20"/>
    </location>
</feature>
<dbReference type="InterPro" id="IPR013763">
    <property type="entry name" value="Cyclin-like_dom"/>
</dbReference>
<dbReference type="CDD" id="cd20537">
    <property type="entry name" value="CYCLIN_CCNO-like_rpt2"/>
    <property type="match status" value="1"/>
</dbReference>